<proteinExistence type="predicted"/>
<name>A0A5M8PEN6_9LECA</name>
<comment type="caution">
    <text evidence="1">The sequence shown here is derived from an EMBL/GenBank/DDBJ whole genome shotgun (WGS) entry which is preliminary data.</text>
</comment>
<dbReference type="EMBL" id="VXIT01000015">
    <property type="protein sequence ID" value="KAA6407817.1"/>
    <property type="molecule type" value="Genomic_DNA"/>
</dbReference>
<evidence type="ECO:0000313" key="1">
    <source>
        <dbReference type="EMBL" id="KAA6407817.1"/>
    </source>
</evidence>
<dbReference type="AlphaFoldDB" id="A0A5M8PEN6"/>
<evidence type="ECO:0000313" key="2">
    <source>
        <dbReference type="Proteomes" id="UP000324767"/>
    </source>
</evidence>
<dbReference type="Proteomes" id="UP000324767">
    <property type="component" value="Unassembled WGS sequence"/>
</dbReference>
<protein>
    <submittedName>
        <fullName evidence="1">Uncharacterized protein</fullName>
    </submittedName>
</protein>
<organism evidence="1 2">
    <name type="scientific">Lasallia pustulata</name>
    <dbReference type="NCBI Taxonomy" id="136370"/>
    <lineage>
        <taxon>Eukaryota</taxon>
        <taxon>Fungi</taxon>
        <taxon>Dikarya</taxon>
        <taxon>Ascomycota</taxon>
        <taxon>Pezizomycotina</taxon>
        <taxon>Lecanoromycetes</taxon>
        <taxon>OSLEUM clade</taxon>
        <taxon>Umbilicariomycetidae</taxon>
        <taxon>Umbilicariales</taxon>
        <taxon>Umbilicariaceae</taxon>
        <taxon>Lasallia</taxon>
    </lineage>
</organism>
<gene>
    <name evidence="1" type="ORF">FRX48_08168</name>
</gene>
<sequence>MRQPQPSEPGENRLHEYSEYETPTLKDAVIWSGLYYQHQLRHDQLYSLNLANGSTAVTDLPKVRTAPPTGYF</sequence>
<reference evidence="1 2" key="1">
    <citation type="submission" date="2019-09" db="EMBL/GenBank/DDBJ databases">
        <title>The hologenome of the rock-dwelling lichen Lasallia pustulata.</title>
        <authorList>
            <person name="Greshake Tzovaras B."/>
            <person name="Segers F."/>
            <person name="Bicker A."/>
            <person name="Dal Grande F."/>
            <person name="Otte J."/>
            <person name="Hankeln T."/>
            <person name="Schmitt I."/>
            <person name="Ebersberger I."/>
        </authorList>
    </citation>
    <scope>NUCLEOTIDE SEQUENCE [LARGE SCALE GENOMIC DNA]</scope>
    <source>
        <strain evidence="1">A1-1</strain>
    </source>
</reference>
<accession>A0A5M8PEN6</accession>